<keyword evidence="2" id="KW-1185">Reference proteome</keyword>
<dbReference type="EMBL" id="JBHUOJ010000001">
    <property type="protein sequence ID" value="MFD2831787.1"/>
    <property type="molecule type" value="Genomic_DNA"/>
</dbReference>
<comment type="caution">
    <text evidence="1">The sequence shown here is derived from an EMBL/GenBank/DDBJ whole genome shotgun (WGS) entry which is preliminary data.</text>
</comment>
<sequence>MPKLLIIGYVWPEPTSSAAGSRMMQLIRFFISENYQVTFATTAKKSKNTADLISLGIQEKAIELNSGSFDIFIRELKPNLVVFDRFMMEEQFGWRIDNFCPDAVKILDTEDLHFLRKARQEAFKTNSKEKDHYHSELAKREIAAIYRCDLSLIISEPEMELLYQEFGVPKLILFYLPFMLKHLSENQIRELPNFEARQDFISIGNFLHEPNWNAVLHLKNKIWPDLRKRLSQAKMCIYGAYSSQKVLQLHKPEENFFIEGHAESSKEVLQNARVLLAPLQFGAGLKGKLVEAMETGTPSVTTKIGIEGISTQQNWNGFIAKKDSEFIEKSVELYTSEKTWQEKQKNGFEIYNEKFDLKLHAERFSDKLKALHSDLVSHRRSNFTGAMLQYHLHKSTYYLSRYIEEKNKKPPTT</sequence>
<keyword evidence="1" id="KW-0808">Transferase</keyword>
<dbReference type="Proteomes" id="UP001597438">
    <property type="component" value="Unassembled WGS sequence"/>
</dbReference>
<reference evidence="2" key="1">
    <citation type="journal article" date="2019" name="Int. J. Syst. Evol. Microbiol.">
        <title>The Global Catalogue of Microorganisms (GCM) 10K type strain sequencing project: providing services to taxonomists for standard genome sequencing and annotation.</title>
        <authorList>
            <consortium name="The Broad Institute Genomics Platform"/>
            <consortium name="The Broad Institute Genome Sequencing Center for Infectious Disease"/>
            <person name="Wu L."/>
            <person name="Ma J."/>
        </authorList>
    </citation>
    <scope>NUCLEOTIDE SEQUENCE [LARGE SCALE GENOMIC DNA]</scope>
    <source>
        <strain evidence="2">KCTC 52925</strain>
    </source>
</reference>
<protein>
    <submittedName>
        <fullName evidence="1">Glycosyltransferase</fullName>
        <ecNumber evidence="1">2.4.-.-</ecNumber>
    </submittedName>
</protein>
<organism evidence="1 2">
    <name type="scientific">Christiangramia antarctica</name>
    <dbReference type="NCBI Taxonomy" id="2058158"/>
    <lineage>
        <taxon>Bacteria</taxon>
        <taxon>Pseudomonadati</taxon>
        <taxon>Bacteroidota</taxon>
        <taxon>Flavobacteriia</taxon>
        <taxon>Flavobacteriales</taxon>
        <taxon>Flavobacteriaceae</taxon>
        <taxon>Christiangramia</taxon>
    </lineage>
</organism>
<dbReference type="GO" id="GO:0016757">
    <property type="term" value="F:glycosyltransferase activity"/>
    <property type="evidence" value="ECO:0007669"/>
    <property type="project" value="UniProtKB-KW"/>
</dbReference>
<name>A0ABW5WZG6_9FLAO</name>
<dbReference type="Pfam" id="PF13692">
    <property type="entry name" value="Glyco_trans_1_4"/>
    <property type="match status" value="1"/>
</dbReference>
<dbReference type="RefSeq" id="WP_251741639.1">
    <property type="nucleotide sequence ID" value="NZ_JBHUOJ010000001.1"/>
</dbReference>
<gene>
    <name evidence="1" type="ORF">ACFSYS_00715</name>
</gene>
<proteinExistence type="predicted"/>
<keyword evidence="1" id="KW-0328">Glycosyltransferase</keyword>
<dbReference type="Gene3D" id="3.40.50.2000">
    <property type="entry name" value="Glycogen Phosphorylase B"/>
    <property type="match status" value="1"/>
</dbReference>
<dbReference type="EC" id="2.4.-.-" evidence="1"/>
<accession>A0ABW5WZG6</accession>
<evidence type="ECO:0000313" key="2">
    <source>
        <dbReference type="Proteomes" id="UP001597438"/>
    </source>
</evidence>
<evidence type="ECO:0000313" key="1">
    <source>
        <dbReference type="EMBL" id="MFD2831787.1"/>
    </source>
</evidence>
<dbReference type="SUPFAM" id="SSF53756">
    <property type="entry name" value="UDP-Glycosyltransferase/glycogen phosphorylase"/>
    <property type="match status" value="1"/>
</dbReference>